<feature type="domain" description="4'-phosphopantetheinyl transferase" evidence="3">
    <location>
        <begin position="110"/>
        <end position="170"/>
    </location>
</feature>
<accession>A0AB94IBE4</accession>
<dbReference type="AlphaFoldDB" id="A0AB94IBE4"/>
<dbReference type="EMBL" id="AWGA01000066">
    <property type="protein sequence ID" value="TEA26726.1"/>
    <property type="molecule type" value="Genomic_DNA"/>
</dbReference>
<dbReference type="GO" id="GO:0008897">
    <property type="term" value="F:holo-[acyl-carrier-protein] synthase activity"/>
    <property type="evidence" value="ECO:0007669"/>
    <property type="project" value="InterPro"/>
</dbReference>
<sequence length="218" mass="24978">MISQINKTTKVIIGVASLNQFDITSLQHSERIPPWVKEKASELASKRQLQFLACRFLLAELLHQHWSIETLPLIKAKKNNRPAFVDPTLPDFNISHSGDYIAVAVCQNGQIGLDIEQQRPRDNIEKIAGQFFSVDEFSWLHKQPDKLSAFWKLWTLRESALKLYAKGVWQMREVVINPDTLIVNATFADAFYSTYQQINNVHLSLCCNRSIDILQIIA</sequence>
<name>A0AB94IBE4_9GAMM</name>
<dbReference type="SUPFAM" id="SSF56214">
    <property type="entry name" value="4'-phosphopantetheinyl transferase"/>
    <property type="match status" value="2"/>
</dbReference>
<keyword evidence="2 4" id="KW-0808">Transferase</keyword>
<reference evidence="4 5" key="1">
    <citation type="journal article" date="2014" name="Appl. Environ. Microbiol.">
        <title>Genomic features of a bumble bee symbiont reflect its host environment.</title>
        <authorList>
            <person name="Martinson V.G."/>
            <person name="Magoc T."/>
            <person name="Koch H."/>
            <person name="Salzberg S.L."/>
            <person name="Moran N.A."/>
        </authorList>
    </citation>
    <scope>NUCLEOTIDE SEQUENCE [LARGE SCALE GENOMIC DNA]</scope>
    <source>
        <strain evidence="4 5">Bimp</strain>
    </source>
</reference>
<keyword evidence="5" id="KW-1185">Reference proteome</keyword>
<dbReference type="InterPro" id="IPR008278">
    <property type="entry name" value="4-PPantetheinyl_Trfase_dom"/>
</dbReference>
<evidence type="ECO:0000259" key="3">
    <source>
        <dbReference type="Pfam" id="PF01648"/>
    </source>
</evidence>
<protein>
    <submittedName>
        <fullName evidence="4">4'-phosphopantetheinyl transferase superfamily protein</fullName>
    </submittedName>
</protein>
<dbReference type="InterPro" id="IPR050559">
    <property type="entry name" value="P-Pant_transferase_sf"/>
</dbReference>
<dbReference type="GO" id="GO:0019878">
    <property type="term" value="P:lysine biosynthetic process via aminoadipic acid"/>
    <property type="evidence" value="ECO:0007669"/>
    <property type="project" value="TreeGrafter"/>
</dbReference>
<evidence type="ECO:0000313" key="4">
    <source>
        <dbReference type="EMBL" id="TEA26726.1"/>
    </source>
</evidence>
<dbReference type="InterPro" id="IPR037143">
    <property type="entry name" value="4-PPantetheinyl_Trfase_dom_sf"/>
</dbReference>
<evidence type="ECO:0000256" key="2">
    <source>
        <dbReference type="ARBA" id="ARBA00022679"/>
    </source>
</evidence>
<organism evidence="4 5">
    <name type="scientific">Candidatus Schmidhempelia bombi str. Bimp</name>
    <dbReference type="NCBI Taxonomy" id="1387197"/>
    <lineage>
        <taxon>Bacteria</taxon>
        <taxon>Pseudomonadati</taxon>
        <taxon>Pseudomonadota</taxon>
        <taxon>Gammaproteobacteria</taxon>
        <taxon>Orbales</taxon>
        <taxon>Orbaceae</taxon>
        <taxon>Candidatus Schmidhempelia</taxon>
    </lineage>
</organism>
<dbReference type="Proteomes" id="UP000506160">
    <property type="component" value="Unassembled WGS sequence"/>
</dbReference>
<dbReference type="RefSeq" id="WP_024496434.1">
    <property type="nucleotide sequence ID" value="NZ_AWGA01000066.1"/>
</dbReference>
<comment type="caution">
    <text evidence="4">The sequence shown here is derived from an EMBL/GenBank/DDBJ whole genome shotgun (WGS) entry which is preliminary data.</text>
</comment>
<dbReference type="PANTHER" id="PTHR12215:SF10">
    <property type="entry name" value="L-AMINOADIPATE-SEMIALDEHYDE DEHYDROGENASE-PHOSPHOPANTETHEINYL TRANSFERASE"/>
    <property type="match status" value="1"/>
</dbReference>
<dbReference type="PANTHER" id="PTHR12215">
    <property type="entry name" value="PHOSPHOPANTETHEINE TRANSFERASE"/>
    <property type="match status" value="1"/>
</dbReference>
<comment type="similarity">
    <text evidence="1">Belongs to the P-Pant transferase superfamily. Gsp/Sfp/HetI/AcpT family.</text>
</comment>
<dbReference type="GO" id="GO:0000287">
    <property type="term" value="F:magnesium ion binding"/>
    <property type="evidence" value="ECO:0007669"/>
    <property type="project" value="InterPro"/>
</dbReference>
<dbReference type="Pfam" id="PF01648">
    <property type="entry name" value="ACPS"/>
    <property type="match status" value="1"/>
</dbReference>
<proteinExistence type="inferred from homology"/>
<evidence type="ECO:0000256" key="1">
    <source>
        <dbReference type="ARBA" id="ARBA00010990"/>
    </source>
</evidence>
<evidence type="ECO:0000313" key="5">
    <source>
        <dbReference type="Proteomes" id="UP000506160"/>
    </source>
</evidence>
<dbReference type="Gene3D" id="3.90.470.20">
    <property type="entry name" value="4'-phosphopantetheinyl transferase domain"/>
    <property type="match status" value="2"/>
</dbReference>
<gene>
    <name evidence="4" type="ORF">O970_07150</name>
</gene>
<dbReference type="GO" id="GO:0005829">
    <property type="term" value="C:cytosol"/>
    <property type="evidence" value="ECO:0007669"/>
    <property type="project" value="TreeGrafter"/>
</dbReference>